<evidence type="ECO:0000256" key="3">
    <source>
        <dbReference type="ARBA" id="ARBA00022729"/>
    </source>
</evidence>
<dbReference type="Proteomes" id="UP001501195">
    <property type="component" value="Unassembled WGS sequence"/>
</dbReference>
<comment type="similarity">
    <text evidence="2">Belongs to the NlpA lipoprotein family.</text>
</comment>
<reference evidence="10" key="1">
    <citation type="journal article" date="2019" name="Int. J. Syst. Evol. Microbiol.">
        <title>The Global Catalogue of Microorganisms (GCM) 10K type strain sequencing project: providing services to taxonomists for standard genome sequencing and annotation.</title>
        <authorList>
            <consortium name="The Broad Institute Genomics Platform"/>
            <consortium name="The Broad Institute Genome Sequencing Center for Infectious Disease"/>
            <person name="Wu L."/>
            <person name="Ma J."/>
        </authorList>
    </citation>
    <scope>NUCLEOTIDE SEQUENCE [LARGE SCALE GENOMIC DNA]</scope>
    <source>
        <strain evidence="10">JCM 18126</strain>
    </source>
</reference>
<evidence type="ECO:0008006" key="11">
    <source>
        <dbReference type="Google" id="ProtNLM"/>
    </source>
</evidence>
<evidence type="ECO:0000256" key="6">
    <source>
        <dbReference type="ARBA" id="ARBA00023288"/>
    </source>
</evidence>
<comment type="subcellular location">
    <subcellularLocation>
        <location evidence="1">Membrane</location>
        <topology evidence="1">Lipid-anchor</topology>
    </subcellularLocation>
</comment>
<evidence type="ECO:0000256" key="8">
    <source>
        <dbReference type="SAM" id="Phobius"/>
    </source>
</evidence>
<dbReference type="InterPro" id="IPR004872">
    <property type="entry name" value="Lipoprotein_NlpA"/>
</dbReference>
<dbReference type="Gene3D" id="3.40.190.10">
    <property type="entry name" value="Periplasmic binding protein-like II"/>
    <property type="match status" value="2"/>
</dbReference>
<evidence type="ECO:0000313" key="9">
    <source>
        <dbReference type="EMBL" id="GAA4963226.1"/>
    </source>
</evidence>
<dbReference type="Pfam" id="PF03180">
    <property type="entry name" value="Lipoprotein_9"/>
    <property type="match status" value="1"/>
</dbReference>
<dbReference type="EMBL" id="BAABIL010000032">
    <property type="protein sequence ID" value="GAA4963226.1"/>
    <property type="molecule type" value="Genomic_DNA"/>
</dbReference>
<evidence type="ECO:0000256" key="2">
    <source>
        <dbReference type="ARBA" id="ARBA00008973"/>
    </source>
</evidence>
<evidence type="ECO:0000256" key="4">
    <source>
        <dbReference type="ARBA" id="ARBA00023136"/>
    </source>
</evidence>
<protein>
    <recommendedName>
        <fullName evidence="11">Metal ABC transporter substrate-binding protein</fullName>
    </recommendedName>
</protein>
<keyword evidence="8" id="KW-0812">Transmembrane</keyword>
<feature type="transmembrane region" description="Helical" evidence="8">
    <location>
        <begin position="31"/>
        <end position="49"/>
    </location>
</feature>
<evidence type="ECO:0000256" key="5">
    <source>
        <dbReference type="ARBA" id="ARBA00023139"/>
    </source>
</evidence>
<gene>
    <name evidence="9" type="ORF">GCM10023225_03240</name>
</gene>
<name>A0ABP9H7U9_9ACTN</name>
<keyword evidence="3" id="KW-0732">Signal</keyword>
<accession>A0ABP9H7U9</accession>
<keyword evidence="5" id="KW-0564">Palmitate</keyword>
<dbReference type="PANTHER" id="PTHR30429:SF1">
    <property type="entry name" value="D-METHIONINE-BINDING LIPOPROTEIN METQ-RELATED"/>
    <property type="match status" value="1"/>
</dbReference>
<keyword evidence="10" id="KW-1185">Reference proteome</keyword>
<comment type="caution">
    <text evidence="9">The sequence shown here is derived from an EMBL/GenBank/DDBJ whole genome shotgun (WGS) entry which is preliminary data.</text>
</comment>
<evidence type="ECO:0000313" key="10">
    <source>
        <dbReference type="Proteomes" id="UP001501195"/>
    </source>
</evidence>
<keyword evidence="4 8" id="KW-0472">Membrane</keyword>
<dbReference type="RefSeq" id="WP_425560081.1">
    <property type="nucleotide sequence ID" value="NZ_BAABIL010000032.1"/>
</dbReference>
<keyword evidence="8" id="KW-1133">Transmembrane helix</keyword>
<evidence type="ECO:0000256" key="7">
    <source>
        <dbReference type="SAM" id="MobiDB-lite"/>
    </source>
</evidence>
<feature type="region of interest" description="Disordered" evidence="7">
    <location>
        <begin position="1"/>
        <end position="24"/>
    </location>
</feature>
<evidence type="ECO:0000256" key="1">
    <source>
        <dbReference type="ARBA" id="ARBA00004635"/>
    </source>
</evidence>
<organism evidence="9 10">
    <name type="scientific">Kineococcus glutinatus</name>
    <dbReference type="NCBI Taxonomy" id="1070872"/>
    <lineage>
        <taxon>Bacteria</taxon>
        <taxon>Bacillati</taxon>
        <taxon>Actinomycetota</taxon>
        <taxon>Actinomycetes</taxon>
        <taxon>Kineosporiales</taxon>
        <taxon>Kineosporiaceae</taxon>
        <taxon>Kineococcus</taxon>
    </lineage>
</organism>
<feature type="compositionally biased region" description="Polar residues" evidence="7">
    <location>
        <begin position="1"/>
        <end position="10"/>
    </location>
</feature>
<dbReference type="SUPFAM" id="SSF53850">
    <property type="entry name" value="Periplasmic binding protein-like II"/>
    <property type="match status" value="1"/>
</dbReference>
<dbReference type="PANTHER" id="PTHR30429">
    <property type="entry name" value="D-METHIONINE-BINDING LIPOPROTEIN METQ"/>
    <property type="match status" value="1"/>
</dbReference>
<keyword evidence="6" id="KW-0449">Lipoprotein</keyword>
<proteinExistence type="inferred from homology"/>
<sequence>MSTDQTTRPSTGEPAGHEHGFTLRRRRRTPWVLGGAAAAVAVAAAALLATTRQETSPNEVAGATLVVVSQEGQAAEKALVDFVGREVAPRYGIEVEFRGLADSTQLNRAVSEGEVAGTVYQHRLWLDQVLEANPDFREEAATPVYRWGFGLWSDKHRSPQDLPDGAKVSLLADPANEAQGLWLLERAGLITLEEGVDRWRATRDDIATNPKNLQFVLLDFGAQPLALRDLDAVAGYTLNFTTAGIGQDKLIFAPTPPDEFAAQLTIGSRWKDEENIRKLVAAFRDPAVQEFLATDPAVKGDLLPLAG</sequence>